<gene>
    <name evidence="4" type="ORF">NW755_003467</name>
</gene>
<keyword evidence="3" id="KW-0732">Signal</keyword>
<accession>A0A9W8RCJ2</accession>
<feature type="compositionally biased region" description="Pro residues" evidence="1">
    <location>
        <begin position="337"/>
        <end position="346"/>
    </location>
</feature>
<feature type="signal peptide" evidence="3">
    <location>
        <begin position="1"/>
        <end position="20"/>
    </location>
</feature>
<feature type="region of interest" description="Disordered" evidence="1">
    <location>
        <begin position="285"/>
        <end position="318"/>
    </location>
</feature>
<feature type="compositionally biased region" description="Basic residues" evidence="1">
    <location>
        <begin position="290"/>
        <end position="310"/>
    </location>
</feature>
<feature type="transmembrane region" description="Helical" evidence="2">
    <location>
        <begin position="390"/>
        <end position="412"/>
    </location>
</feature>
<feature type="region of interest" description="Disordered" evidence="1">
    <location>
        <begin position="462"/>
        <end position="483"/>
    </location>
</feature>
<evidence type="ECO:0000256" key="2">
    <source>
        <dbReference type="SAM" id="Phobius"/>
    </source>
</evidence>
<keyword evidence="5" id="KW-1185">Reference proteome</keyword>
<evidence type="ECO:0000256" key="3">
    <source>
        <dbReference type="SAM" id="SignalP"/>
    </source>
</evidence>
<sequence>MMRGLSKAAAVLLAPALALAHGPHPPPPPPPPPPMGFLPDALDVTPSAFVTLKVPWGESETYPLTLRLDVEESEDVCGPANVRLNGEKLTQDAAGHGVGSFYLNNDTIISGEWDFECIGPREMPFAQSLRFNVRALDDMALSTDTSFWMTFKQTAPIRISDVGNAAYVWSLSMPFASKDDAQVPVENDDDTNAPPIWEHPHYEFQDPEEELQVELMELNALHKQILELESLVKEREASVSKKLGKKYPPPPPSTMKMIKQCDGVKCVVHTLTDKVKHTAHRLYGSIFGHHGPHHPHGPHHHGNGTHHGPPHHPPPFPGGHPPPPPMCMPCECAPHHGPPAPPPPPPRKPEHPPEHRPHEGGKEHSMASEHGHHEHGPNHHHDGPPPHNPIVMIFGMGAIALAIFCGICIAWIHRRVNRLSPESRRAIRRALRKDRRARRASRPTSAFKAAIRAFFTHNDEDEEKEAMLREGRRRRTSSAGSVTMEQEIAQFREAAYMVEGLVTAEEGRTHYHPQPHSYAPAVPPRPPMPPHHTAAAAYPGFVVTDENLPSYDDPQHDASVVTDGCRYTPGSSDYTPSNTASNADNVLGDSKH</sequence>
<name>A0A9W8RCJ2_9HYPO</name>
<feature type="compositionally biased region" description="Basic and acidic residues" evidence="1">
    <location>
        <begin position="347"/>
        <end position="384"/>
    </location>
</feature>
<dbReference type="OrthoDB" id="4225201at2759"/>
<dbReference type="EMBL" id="JAOQAV010000006">
    <property type="protein sequence ID" value="KAJ4193474.1"/>
    <property type="molecule type" value="Genomic_DNA"/>
</dbReference>
<dbReference type="AlphaFoldDB" id="A0A9W8RCJ2"/>
<evidence type="ECO:0000313" key="5">
    <source>
        <dbReference type="Proteomes" id="UP001152087"/>
    </source>
</evidence>
<keyword evidence="2" id="KW-0812">Transmembrane</keyword>
<evidence type="ECO:0000313" key="4">
    <source>
        <dbReference type="EMBL" id="KAJ4193474.1"/>
    </source>
</evidence>
<reference evidence="4" key="1">
    <citation type="submission" date="2022-09" db="EMBL/GenBank/DDBJ databases">
        <title>Fusarium specimens isolated from Avocado Roots.</title>
        <authorList>
            <person name="Stajich J."/>
            <person name="Roper C."/>
            <person name="Heimlech-Rivalta G."/>
        </authorList>
    </citation>
    <scope>NUCLEOTIDE SEQUENCE</scope>
    <source>
        <strain evidence="4">A02</strain>
    </source>
</reference>
<organism evidence="4 5">
    <name type="scientific">Fusarium falciforme</name>
    <dbReference type="NCBI Taxonomy" id="195108"/>
    <lineage>
        <taxon>Eukaryota</taxon>
        <taxon>Fungi</taxon>
        <taxon>Dikarya</taxon>
        <taxon>Ascomycota</taxon>
        <taxon>Pezizomycotina</taxon>
        <taxon>Sordariomycetes</taxon>
        <taxon>Hypocreomycetidae</taxon>
        <taxon>Hypocreales</taxon>
        <taxon>Nectriaceae</taxon>
        <taxon>Fusarium</taxon>
        <taxon>Fusarium solani species complex</taxon>
    </lineage>
</organism>
<keyword evidence="2" id="KW-1133">Transmembrane helix</keyword>
<proteinExistence type="predicted"/>
<dbReference type="Proteomes" id="UP001152087">
    <property type="component" value="Unassembled WGS sequence"/>
</dbReference>
<protein>
    <submittedName>
        <fullName evidence="4">Uncharacterized protein</fullName>
    </submittedName>
</protein>
<comment type="caution">
    <text evidence="4">The sequence shown here is derived from an EMBL/GenBank/DDBJ whole genome shotgun (WGS) entry which is preliminary data.</text>
</comment>
<evidence type="ECO:0000256" key="1">
    <source>
        <dbReference type="SAM" id="MobiDB-lite"/>
    </source>
</evidence>
<feature type="chain" id="PRO_5040797501" evidence="3">
    <location>
        <begin position="21"/>
        <end position="592"/>
    </location>
</feature>
<feature type="region of interest" description="Disordered" evidence="1">
    <location>
        <begin position="337"/>
        <end position="386"/>
    </location>
</feature>
<keyword evidence="2" id="KW-0472">Membrane</keyword>
<feature type="region of interest" description="Disordered" evidence="1">
    <location>
        <begin position="549"/>
        <end position="592"/>
    </location>
</feature>
<feature type="compositionally biased region" description="Polar residues" evidence="1">
    <location>
        <begin position="569"/>
        <end position="584"/>
    </location>
</feature>